<reference evidence="1" key="1">
    <citation type="submission" date="2016-01" db="EMBL/GenBank/DDBJ databases">
        <authorList>
            <person name="Peeters Charlotte."/>
        </authorList>
    </citation>
    <scope>NUCLEOTIDE SEQUENCE</scope>
    <source>
        <strain evidence="1">LMG 22936</strain>
    </source>
</reference>
<dbReference type="EMBL" id="FCNZ02000033">
    <property type="protein sequence ID" value="SAL77248.1"/>
    <property type="molecule type" value="Genomic_DNA"/>
</dbReference>
<accession>A0A158K7Y7</accession>
<protein>
    <submittedName>
        <fullName evidence="1">Uncharacterized protein</fullName>
    </submittedName>
</protein>
<organism evidence="1 2">
    <name type="scientific">Caballeronia telluris</name>
    <dbReference type="NCBI Taxonomy" id="326475"/>
    <lineage>
        <taxon>Bacteria</taxon>
        <taxon>Pseudomonadati</taxon>
        <taxon>Pseudomonadota</taxon>
        <taxon>Betaproteobacteria</taxon>
        <taxon>Burkholderiales</taxon>
        <taxon>Burkholderiaceae</taxon>
        <taxon>Caballeronia</taxon>
    </lineage>
</organism>
<dbReference type="Proteomes" id="UP000054717">
    <property type="component" value="Unassembled WGS sequence"/>
</dbReference>
<evidence type="ECO:0000313" key="2">
    <source>
        <dbReference type="Proteomes" id="UP000054717"/>
    </source>
</evidence>
<sequence length="318" mass="36617">MAAKMWVAATMDGQEVSAETIESFPEAPSLRCMYCGTPVSYVPQHARESRGRTYLVKAYFRLLPNAAHNERCMFNVEEQLKIIARRSLGLLQALERGQYRFRLLAIDDMRKFDLRLTRSAISREVGTVGSGDAFFSSDSRSFLSAYINAAKRVIQLRALCTSNLFLRDRLEFVFNGMSVNWAGFYYEEERFLAAYRWLGETAPSFPIALVGRVSNVETIETHGRLLYVLNFEPSSAQSYALDSTVGERACPTVWTSQPNWLCPLKRNDTVLVFGHWRHANAHTFTRRVRNDETKFRKYLDRRLSIWLHVKSQISRVAR</sequence>
<name>A0A158K7Y7_9BURK</name>
<gene>
    <name evidence="1" type="ORF">AWB66_05586</name>
</gene>
<proteinExistence type="predicted"/>
<keyword evidence="2" id="KW-1185">Reference proteome</keyword>
<dbReference type="AlphaFoldDB" id="A0A158K7Y7"/>
<comment type="caution">
    <text evidence="1">The sequence shown here is derived from an EMBL/GenBank/DDBJ whole genome shotgun (WGS) entry which is preliminary data.</text>
</comment>
<evidence type="ECO:0000313" key="1">
    <source>
        <dbReference type="EMBL" id="SAL77248.1"/>
    </source>
</evidence>